<evidence type="ECO:0000259" key="1">
    <source>
        <dbReference type="PROSITE" id="PS50943"/>
    </source>
</evidence>
<proteinExistence type="predicted"/>
<keyword evidence="3" id="KW-1185">Reference proteome</keyword>
<sequence length="72" mass="8046">MVLKLARAGMGWSQVDLAKVARLSPRTLRGIENGEVDPRCSTFEKLRNVLKHHHVAIWKDDNGRLGVVVGRS</sequence>
<evidence type="ECO:0000313" key="3">
    <source>
        <dbReference type="Proteomes" id="UP000198795"/>
    </source>
</evidence>
<dbReference type="Proteomes" id="UP000198795">
    <property type="component" value="Unassembled WGS sequence"/>
</dbReference>
<dbReference type="Gene3D" id="1.10.260.40">
    <property type="entry name" value="lambda repressor-like DNA-binding domains"/>
    <property type="match status" value="1"/>
</dbReference>
<dbReference type="RefSeq" id="WP_425284166.1">
    <property type="nucleotide sequence ID" value="NZ_FNJC01000004.1"/>
</dbReference>
<dbReference type="InterPro" id="IPR010982">
    <property type="entry name" value="Lambda_DNA-bd_dom_sf"/>
</dbReference>
<name>A0A1H0SIE4_9HYPH</name>
<dbReference type="Pfam" id="PF01381">
    <property type="entry name" value="HTH_3"/>
    <property type="match status" value="1"/>
</dbReference>
<dbReference type="SUPFAM" id="SSF47413">
    <property type="entry name" value="lambda repressor-like DNA-binding domains"/>
    <property type="match status" value="1"/>
</dbReference>
<evidence type="ECO:0000313" key="2">
    <source>
        <dbReference type="EMBL" id="SDP41435.1"/>
    </source>
</evidence>
<gene>
    <name evidence="2" type="ORF">SAMN04488061_2907</name>
</gene>
<feature type="domain" description="HTH cro/C1-type" evidence="1">
    <location>
        <begin position="3"/>
        <end position="57"/>
    </location>
</feature>
<reference evidence="2 3" key="1">
    <citation type="submission" date="2016-10" db="EMBL/GenBank/DDBJ databases">
        <authorList>
            <person name="Varghese N."/>
            <person name="Submissions S."/>
        </authorList>
    </citation>
    <scope>NUCLEOTIDE SEQUENCE [LARGE SCALE GENOMIC DNA]</scope>
    <source>
        <strain evidence="2 3">CGMCC 1.6497</strain>
    </source>
</reference>
<organism evidence="2 3">
    <name type="scientific">Filomicrobium insigne</name>
    <dbReference type="NCBI Taxonomy" id="418854"/>
    <lineage>
        <taxon>Bacteria</taxon>
        <taxon>Pseudomonadati</taxon>
        <taxon>Pseudomonadota</taxon>
        <taxon>Alphaproteobacteria</taxon>
        <taxon>Hyphomicrobiales</taxon>
        <taxon>Hyphomicrobiaceae</taxon>
        <taxon>Filomicrobium</taxon>
    </lineage>
</organism>
<protein>
    <submittedName>
        <fullName evidence="2">Helix-turn-helix</fullName>
    </submittedName>
</protein>
<dbReference type="EMBL" id="FNJC01000004">
    <property type="protein sequence ID" value="SDP41435.1"/>
    <property type="molecule type" value="Genomic_DNA"/>
</dbReference>
<dbReference type="InterPro" id="IPR001387">
    <property type="entry name" value="Cro/C1-type_HTH"/>
</dbReference>
<dbReference type="PROSITE" id="PS50943">
    <property type="entry name" value="HTH_CROC1"/>
    <property type="match status" value="1"/>
</dbReference>
<dbReference type="SMART" id="SM00530">
    <property type="entry name" value="HTH_XRE"/>
    <property type="match status" value="1"/>
</dbReference>
<accession>A0A1H0SIE4</accession>
<comment type="caution">
    <text evidence="2">The sequence shown here is derived from an EMBL/GenBank/DDBJ whole genome shotgun (WGS) entry which is preliminary data.</text>
</comment>
<dbReference type="CDD" id="cd00093">
    <property type="entry name" value="HTH_XRE"/>
    <property type="match status" value="1"/>
</dbReference>